<dbReference type="FunFam" id="1.20.80.10:FF:000001">
    <property type="entry name" value="Erythrocyte membrane protein band 4.1"/>
    <property type="match status" value="1"/>
</dbReference>
<evidence type="ECO:0000256" key="9">
    <source>
        <dbReference type="ARBA" id="ARBA00032586"/>
    </source>
</evidence>
<feature type="region of interest" description="Disordered" evidence="12">
    <location>
        <begin position="714"/>
        <end position="832"/>
    </location>
</feature>
<reference evidence="15" key="1">
    <citation type="journal article" date="2013" name="Science">
        <title>Comparative analysis of bat genomes provides insight into the evolution of flight and immunity.</title>
        <authorList>
            <person name="Zhang G."/>
            <person name="Cowled C."/>
            <person name="Shi Z."/>
            <person name="Huang Z."/>
            <person name="Bishop-Lilly K.A."/>
            <person name="Fang X."/>
            <person name="Wynne J.W."/>
            <person name="Xiong Z."/>
            <person name="Baker M.L."/>
            <person name="Zhao W."/>
            <person name="Tachedjian M."/>
            <person name="Zhu Y."/>
            <person name="Zhou P."/>
            <person name="Jiang X."/>
            <person name="Ng J."/>
            <person name="Yang L."/>
            <person name="Wu L."/>
            <person name="Xiao J."/>
            <person name="Feng Y."/>
            <person name="Chen Y."/>
            <person name="Sun X."/>
            <person name="Zhang Y."/>
            <person name="Marsh G.A."/>
            <person name="Crameri G."/>
            <person name="Broder C.C."/>
            <person name="Frey K.G."/>
            <person name="Wang L.F."/>
            <person name="Wang J."/>
        </authorList>
    </citation>
    <scope>NUCLEOTIDE SEQUENCE [LARGE SCALE GENOMIC DNA]</scope>
</reference>
<name>L5JP70_PTEAL</name>
<feature type="compositionally biased region" description="Basic and acidic residues" evidence="12">
    <location>
        <begin position="776"/>
        <end position="791"/>
    </location>
</feature>
<accession>L5JP70</accession>
<dbReference type="GO" id="GO:0005886">
    <property type="term" value="C:plasma membrane"/>
    <property type="evidence" value="ECO:0007669"/>
    <property type="project" value="TreeGrafter"/>
</dbReference>
<dbReference type="SUPFAM" id="SSF50729">
    <property type="entry name" value="PH domain-like"/>
    <property type="match status" value="1"/>
</dbReference>
<evidence type="ECO:0000256" key="7">
    <source>
        <dbReference type="ARBA" id="ARBA00023658"/>
    </source>
</evidence>
<evidence type="ECO:0000256" key="8">
    <source>
        <dbReference type="ARBA" id="ARBA00030419"/>
    </source>
</evidence>
<dbReference type="Pfam" id="PF05902">
    <property type="entry name" value="4_1_CTD"/>
    <property type="match status" value="1"/>
</dbReference>
<keyword evidence="4" id="KW-0597">Phosphoprotein</keyword>
<dbReference type="InterPro" id="IPR018979">
    <property type="entry name" value="FERM_N"/>
</dbReference>
<feature type="compositionally biased region" description="Low complexity" evidence="12">
    <location>
        <begin position="756"/>
        <end position="767"/>
    </location>
</feature>
<dbReference type="AlphaFoldDB" id="L5JP70"/>
<dbReference type="Gene3D" id="2.30.29.30">
    <property type="entry name" value="Pleckstrin-homology domain (PH domain)/Phosphotyrosine-binding domain (PTB)"/>
    <property type="match status" value="1"/>
</dbReference>
<dbReference type="SUPFAM" id="SSF47031">
    <property type="entry name" value="Second domain of FERM"/>
    <property type="match status" value="1"/>
</dbReference>
<dbReference type="InterPro" id="IPR014352">
    <property type="entry name" value="FERM/acyl-CoA-bd_prot_sf"/>
</dbReference>
<dbReference type="PANTHER" id="PTHR23280">
    <property type="entry name" value="4.1 G PROTEIN"/>
    <property type="match status" value="1"/>
</dbReference>
<gene>
    <name evidence="14" type="ORF">PAL_GLEAN10018706</name>
</gene>
<dbReference type="Pfam" id="PF09380">
    <property type="entry name" value="FERM_C"/>
    <property type="match status" value="1"/>
</dbReference>
<dbReference type="STRING" id="9402.L5JP70"/>
<dbReference type="GO" id="GO:0005198">
    <property type="term" value="F:structural molecule activity"/>
    <property type="evidence" value="ECO:0007669"/>
    <property type="project" value="InterPro"/>
</dbReference>
<dbReference type="InterPro" id="IPR007477">
    <property type="entry name" value="SAB_dom"/>
</dbReference>
<dbReference type="InterPro" id="IPR018980">
    <property type="entry name" value="FERM_PH-like_C"/>
</dbReference>
<evidence type="ECO:0000313" key="14">
    <source>
        <dbReference type="EMBL" id="ELK00727.1"/>
    </source>
</evidence>
<evidence type="ECO:0000256" key="2">
    <source>
        <dbReference type="ARBA" id="ARBA00004544"/>
    </source>
</evidence>
<dbReference type="PANTHER" id="PTHR23280:SF17">
    <property type="entry name" value="BAND 4.1-LIKE PROTEIN 2"/>
    <property type="match status" value="1"/>
</dbReference>
<sequence length="1092" mass="122340">MTTEVGSASEVKKEPDQLGADATKEKPKEVAENQQNQSSDPEEEKGSQSSPPVDSRSSPRRQKREKDPSESRGISRFIPPWLKKQKSYNLVVAKDGGDKKEPTQAVVEEQVLDKEESLPEEERQAKGDAEETAQRKQQVIKVNVKEEKPSVISPEPQPAEEVRKEREEEKVKEIQEDKSEAAAKRETKEVQTNELKGEKGSQKATKKTKTVQCKVTLLDGTEYSCDLEKRAKGQVLFDKVCEHLNLLEKDYFGLLFQESPEQKNWLDPAKEIKRQLRNLPWLFTFNVKFYPPDPSQLTEDITRYFLCLQLRQDIASGRLPCSFVTHALLGSYTLQAELGDYDPEEHASHDLSDFQFAPTQTKELEEKVVELHKTHRGLSPAQADSQFLENAKRLSMYGVDLHHAKDSEGVDIKLGVCANGLLIYKDRLRINRFAWPKILKISYKRSNFYIKVRPAELEQFESTIGFKLPNHRAAKRLWKVCVEHHTFYRLVSPEQPPKAKFLTLGSKFRYSGRTQAQTRQASTLIDRPAPHFERSSSKRVSRSLDGAPIGVVDQSLMKDFPGPAGEVSAYGRRVVSTAMVQDGDGRRDIRSPARAPHVQLIEGKDLDKAQEDILKHQASISELKRNFMESTPEPRPNEWEKRRITPLSLQTQGSLEEEITSILFSEKGFSDSMTATTWTAEGTVVNYNAPEKLSSSPFSQLLESSHETLNVVEEKKQAEVGKDEKVITEEMNGKEISPGSGPGVIRKVEPLTQKDSTSLSSESSSSSESEEEEDVGEYRPHHRATEDTIKEEQEEYEEEVEEEAGRAAKVVEREEPVPEASPGKRAGASVSTVETVTQEIVVAPKISAEKSVHEGAIKQDMSEETEDEQHKVNGEVSHVDIDVLPQIICCSEPPVVKTEMVTISDASQRTEISTKEVPIVQTETKTITYESPQIDGGAGGDSGTLLTAQTITSESVSTTTTTHITKTVKGGISETRIEKRIVITGDADIDHDQALAQAIREAREQHPDMSVTRVVVHKETELEEGEELFPPASLSQMNIYEPSNGHIVLLTYIATGMVFLSCPDQEGEDPRLGGVVSWPQREFQEWELVTPL</sequence>
<feature type="compositionally biased region" description="Basic and acidic residues" evidence="12">
    <location>
        <begin position="111"/>
        <end position="134"/>
    </location>
</feature>
<dbReference type="CDD" id="cd17202">
    <property type="entry name" value="FERM_F1_EPB41L2"/>
    <property type="match status" value="1"/>
</dbReference>
<keyword evidence="5" id="KW-0009">Actin-binding</keyword>
<dbReference type="GO" id="GO:0005856">
    <property type="term" value="C:cytoskeleton"/>
    <property type="evidence" value="ECO:0007669"/>
    <property type="project" value="UniProtKB-SubCell"/>
</dbReference>
<dbReference type="GO" id="GO:0005938">
    <property type="term" value="C:cell cortex"/>
    <property type="evidence" value="ECO:0007669"/>
    <property type="project" value="UniProtKB-SubCell"/>
</dbReference>
<dbReference type="Gene3D" id="3.10.20.90">
    <property type="entry name" value="Phosphatidylinositol 3-kinase Catalytic Subunit, Chain A, domain 1"/>
    <property type="match status" value="1"/>
</dbReference>
<feature type="compositionally biased region" description="Basic and acidic residues" evidence="12">
    <location>
        <begin position="10"/>
        <end position="31"/>
    </location>
</feature>
<feature type="compositionally biased region" description="Basic and acidic residues" evidence="12">
    <location>
        <begin position="160"/>
        <end position="201"/>
    </location>
</feature>
<feature type="compositionally biased region" description="Basic and acidic residues" evidence="12">
    <location>
        <begin position="714"/>
        <end position="733"/>
    </location>
</feature>
<feature type="compositionally biased region" description="Basic and acidic residues" evidence="12">
    <location>
        <begin position="803"/>
        <end position="816"/>
    </location>
</feature>
<dbReference type="FunFam" id="3.10.20.90:FF:000002">
    <property type="entry name" value="Erythrocyte protein band 4.1-like 3"/>
    <property type="match status" value="1"/>
</dbReference>
<evidence type="ECO:0000256" key="5">
    <source>
        <dbReference type="ARBA" id="ARBA00023203"/>
    </source>
</evidence>
<comment type="function">
    <text evidence="10">Protein 4.1 is a major structural element of the erythrocyte membrane skeleton. It plays a key role in regulating membrane physical properties of mechanical stability and deformability by stabilizing spectrin-actin interaction. Recruits DLG1 to membranes. Required for dynein-dynactin complex and NUMA1 recruitment at the mitotic cell cortex during anaphase.</text>
</comment>
<dbReference type="InterPro" id="IPR008379">
    <property type="entry name" value="Band_4.1_C"/>
</dbReference>
<feature type="region of interest" description="Disordered" evidence="12">
    <location>
        <begin position="1"/>
        <end position="80"/>
    </location>
</feature>
<protein>
    <recommendedName>
        <fullName evidence="7">Protein 4.1</fullName>
    </recommendedName>
    <alternativeName>
        <fullName evidence="11">4.1R</fullName>
    </alternativeName>
    <alternativeName>
        <fullName evidence="8">Band 4.1</fullName>
    </alternativeName>
    <alternativeName>
        <fullName evidence="9">Erythrocyte membrane protein band 4.1</fullName>
    </alternativeName>
</protein>
<proteinExistence type="predicted"/>
<dbReference type="CDD" id="cd14473">
    <property type="entry name" value="FERM_B-lobe"/>
    <property type="match status" value="1"/>
</dbReference>
<dbReference type="GO" id="GO:0031032">
    <property type="term" value="P:actomyosin structure organization"/>
    <property type="evidence" value="ECO:0007669"/>
    <property type="project" value="TreeGrafter"/>
</dbReference>
<dbReference type="CDD" id="cd13184">
    <property type="entry name" value="FERM_C_4_1_family"/>
    <property type="match status" value="1"/>
</dbReference>
<dbReference type="InterPro" id="IPR035963">
    <property type="entry name" value="FERM_2"/>
</dbReference>
<dbReference type="SMART" id="SM01195">
    <property type="entry name" value="FA"/>
    <property type="match status" value="1"/>
</dbReference>
<feature type="compositionally biased region" description="Acidic residues" evidence="12">
    <location>
        <begin position="792"/>
        <end position="802"/>
    </location>
</feature>
<keyword evidence="6" id="KW-0206">Cytoskeleton</keyword>
<dbReference type="SUPFAM" id="SSF54236">
    <property type="entry name" value="Ubiquitin-like"/>
    <property type="match status" value="1"/>
</dbReference>
<dbReference type="PROSITE" id="PS50057">
    <property type="entry name" value="FERM_3"/>
    <property type="match status" value="1"/>
</dbReference>
<dbReference type="Pfam" id="PF00373">
    <property type="entry name" value="FERM_M"/>
    <property type="match status" value="1"/>
</dbReference>
<dbReference type="PRINTS" id="PR00661">
    <property type="entry name" value="ERMFAMILY"/>
</dbReference>
<dbReference type="InterPro" id="IPR019749">
    <property type="entry name" value="Band_41_domain"/>
</dbReference>
<feature type="compositionally biased region" description="Low complexity" evidence="12">
    <location>
        <begin position="47"/>
        <end position="56"/>
    </location>
</feature>
<dbReference type="InParanoid" id="L5JP70"/>
<dbReference type="EMBL" id="KB031156">
    <property type="protein sequence ID" value="ELK00727.1"/>
    <property type="molecule type" value="Genomic_DNA"/>
</dbReference>
<evidence type="ECO:0000259" key="13">
    <source>
        <dbReference type="PROSITE" id="PS50057"/>
    </source>
</evidence>
<dbReference type="GO" id="GO:0030866">
    <property type="term" value="P:cortical actin cytoskeleton organization"/>
    <property type="evidence" value="ECO:0007669"/>
    <property type="project" value="InterPro"/>
</dbReference>
<comment type="subcellular location">
    <subcellularLocation>
        <location evidence="2">Cytoplasm</location>
        <location evidence="2">Cell cortex</location>
    </subcellularLocation>
    <subcellularLocation>
        <location evidence="1">Cytoplasm</location>
        <location evidence="1">Cytoskeleton</location>
    </subcellularLocation>
</comment>
<feature type="region of interest" description="Disordered" evidence="12">
    <location>
        <begin position="93"/>
        <end position="202"/>
    </location>
</feature>
<dbReference type="InterPro" id="IPR019748">
    <property type="entry name" value="FERM_central"/>
</dbReference>
<dbReference type="Proteomes" id="UP000010552">
    <property type="component" value="Unassembled WGS sequence"/>
</dbReference>
<dbReference type="FunFam" id="2.30.29.30:FF:000001">
    <property type="entry name" value="Erythrocyte membrane protein band 4.1"/>
    <property type="match status" value="1"/>
</dbReference>
<dbReference type="InterPro" id="IPR014847">
    <property type="entry name" value="FA"/>
</dbReference>
<keyword evidence="3" id="KW-0963">Cytoplasm</keyword>
<dbReference type="InterPro" id="IPR000798">
    <property type="entry name" value="Ez/rad/moesin-like"/>
</dbReference>
<dbReference type="Pfam" id="PF04382">
    <property type="entry name" value="SAB"/>
    <property type="match status" value="1"/>
</dbReference>
<dbReference type="SMART" id="SM01196">
    <property type="entry name" value="FERM_C"/>
    <property type="match status" value="1"/>
</dbReference>
<dbReference type="SMART" id="SM00295">
    <property type="entry name" value="B41"/>
    <property type="match status" value="1"/>
</dbReference>
<dbReference type="PROSITE" id="PS00661">
    <property type="entry name" value="FERM_2"/>
    <property type="match status" value="1"/>
</dbReference>
<dbReference type="PRINTS" id="PR00935">
    <property type="entry name" value="BAND41"/>
</dbReference>
<dbReference type="PIRSF" id="PIRSF002304">
    <property type="entry name" value="Membrane_skeletal_4_1"/>
    <property type="match status" value="1"/>
</dbReference>
<dbReference type="Gene3D" id="1.20.80.10">
    <property type="match status" value="1"/>
</dbReference>
<dbReference type="PROSITE" id="PS00660">
    <property type="entry name" value="FERM_1"/>
    <property type="match status" value="1"/>
</dbReference>
<keyword evidence="15" id="KW-1185">Reference proteome</keyword>
<organism evidence="14 15">
    <name type="scientific">Pteropus alecto</name>
    <name type="common">Black flying fox</name>
    <dbReference type="NCBI Taxonomy" id="9402"/>
    <lineage>
        <taxon>Eukaryota</taxon>
        <taxon>Metazoa</taxon>
        <taxon>Chordata</taxon>
        <taxon>Craniata</taxon>
        <taxon>Vertebrata</taxon>
        <taxon>Euteleostomi</taxon>
        <taxon>Mammalia</taxon>
        <taxon>Eutheria</taxon>
        <taxon>Laurasiatheria</taxon>
        <taxon>Chiroptera</taxon>
        <taxon>Yinpterochiroptera</taxon>
        <taxon>Pteropodoidea</taxon>
        <taxon>Pteropodidae</taxon>
        <taxon>Pteropodinae</taxon>
        <taxon>Pteropus</taxon>
    </lineage>
</organism>
<evidence type="ECO:0000256" key="11">
    <source>
        <dbReference type="ARBA" id="ARBA00078357"/>
    </source>
</evidence>
<dbReference type="eggNOG" id="KOG3527">
    <property type="taxonomic scope" value="Eukaryota"/>
</dbReference>
<dbReference type="InterPro" id="IPR029071">
    <property type="entry name" value="Ubiquitin-like_domsf"/>
</dbReference>
<dbReference type="InterPro" id="IPR011993">
    <property type="entry name" value="PH-like_dom_sf"/>
</dbReference>
<evidence type="ECO:0000313" key="15">
    <source>
        <dbReference type="Proteomes" id="UP000010552"/>
    </source>
</evidence>
<dbReference type="GO" id="GO:0003779">
    <property type="term" value="F:actin binding"/>
    <property type="evidence" value="ECO:0007669"/>
    <property type="project" value="UniProtKB-KW"/>
</dbReference>
<dbReference type="Pfam" id="PF09379">
    <property type="entry name" value="FERM_N"/>
    <property type="match status" value="1"/>
</dbReference>
<dbReference type="InterPro" id="IPR000299">
    <property type="entry name" value="FERM_domain"/>
</dbReference>
<evidence type="ECO:0000256" key="3">
    <source>
        <dbReference type="ARBA" id="ARBA00022490"/>
    </source>
</evidence>
<evidence type="ECO:0000256" key="4">
    <source>
        <dbReference type="ARBA" id="ARBA00022553"/>
    </source>
</evidence>
<evidence type="ECO:0000256" key="12">
    <source>
        <dbReference type="SAM" id="MobiDB-lite"/>
    </source>
</evidence>
<evidence type="ECO:0000256" key="6">
    <source>
        <dbReference type="ARBA" id="ARBA00023212"/>
    </source>
</evidence>
<evidence type="ECO:0000256" key="10">
    <source>
        <dbReference type="ARBA" id="ARBA00054563"/>
    </source>
</evidence>
<dbReference type="InterPro" id="IPR019747">
    <property type="entry name" value="FERM_CS"/>
</dbReference>
<dbReference type="Pfam" id="PF08736">
    <property type="entry name" value="FA"/>
    <property type="match status" value="1"/>
</dbReference>
<feature type="domain" description="FERM" evidence="13">
    <location>
        <begin position="211"/>
        <end position="492"/>
    </location>
</feature>
<evidence type="ECO:0000256" key="1">
    <source>
        <dbReference type="ARBA" id="ARBA00004245"/>
    </source>
</evidence>
<dbReference type="FunCoup" id="L5JP70">
    <property type="interactions" value="1962"/>
</dbReference>